<keyword evidence="2 4" id="KW-0479">Metal-binding</keyword>
<dbReference type="InterPro" id="IPR001370">
    <property type="entry name" value="BIR_rpt"/>
</dbReference>
<dbReference type="PANTHER" id="PTHR10044:SF139">
    <property type="entry name" value="DEATH-ASSOCIATED INHIBITOR OF APOPTOSIS 2"/>
    <property type="match status" value="1"/>
</dbReference>
<keyword evidence="9" id="KW-1185">Reference proteome</keyword>
<evidence type="ECO:0000256" key="2">
    <source>
        <dbReference type="ARBA" id="ARBA00022771"/>
    </source>
</evidence>
<evidence type="ECO:0000256" key="5">
    <source>
        <dbReference type="SAM" id="MobiDB-lite"/>
    </source>
</evidence>
<evidence type="ECO:0000256" key="3">
    <source>
        <dbReference type="ARBA" id="ARBA00022833"/>
    </source>
</evidence>
<feature type="signal peptide" evidence="6">
    <location>
        <begin position="1"/>
        <end position="16"/>
    </location>
</feature>
<keyword evidence="6" id="KW-0732">Signal</keyword>
<dbReference type="Pfam" id="PF13920">
    <property type="entry name" value="zf-C3HC4_3"/>
    <property type="match status" value="1"/>
</dbReference>
<evidence type="ECO:0000259" key="7">
    <source>
        <dbReference type="PROSITE" id="PS50089"/>
    </source>
</evidence>
<feature type="domain" description="RING-type" evidence="7">
    <location>
        <begin position="331"/>
        <end position="366"/>
    </location>
</feature>
<dbReference type="Gene3D" id="3.30.40.10">
    <property type="entry name" value="Zinc/RING finger domain, C3HC4 (zinc finger)"/>
    <property type="match status" value="1"/>
</dbReference>
<name>A0ABQ9FDS5_TEGGR</name>
<sequence>MIFCIVYFCILPITMSNNYYFGNVNNVNFQLPSSEQSESNQIQEVQSHNSTTNTGFNEYNGTRHSQTPVNEVNNDFSMGQMGSNGFPFFSFPVGFGPMRNITTTNAHLRESATLNTNNDVLQLHIKPKYPKYTDLFKRISSFRHWPPEIVQTPEGLAEAGFFYTGTGDKVRCFFCGIGLMGWEPDDDVWEEHERWSPTCIHLTNCKNNAYETGEVAYRPRGAEGYMEADLRTLENISSPLLKTIAAESSIKFSAEDLLKIVFQLEDKTIDYDEIVANQNGNTQKESDTELKTIDDRQHVQDDSVLNVPQIESQRAKSMEEEVRRLRDQTLCIVCHKEKLATVFLPCGHLVCCSKCAPALKKCPKCHDIIKGSVKTSFL</sequence>
<dbReference type="EMBL" id="JARBDR010000337">
    <property type="protein sequence ID" value="KAJ8314791.1"/>
    <property type="molecule type" value="Genomic_DNA"/>
</dbReference>
<reference evidence="8 9" key="1">
    <citation type="submission" date="2022-12" db="EMBL/GenBank/DDBJ databases">
        <title>Chromosome-level genome of Tegillarca granosa.</title>
        <authorList>
            <person name="Kim J."/>
        </authorList>
    </citation>
    <scope>NUCLEOTIDE SEQUENCE [LARGE SCALE GENOMIC DNA]</scope>
    <source>
        <strain evidence="8">Teg-2019</strain>
        <tissue evidence="8">Adductor muscle</tissue>
    </source>
</reference>
<feature type="region of interest" description="Disordered" evidence="5">
    <location>
        <begin position="45"/>
        <end position="66"/>
    </location>
</feature>
<dbReference type="PROSITE" id="PS50089">
    <property type="entry name" value="ZF_RING_2"/>
    <property type="match status" value="1"/>
</dbReference>
<proteinExistence type="inferred from homology"/>
<keyword evidence="2 4" id="KW-0863">Zinc-finger</keyword>
<dbReference type="Pfam" id="PF00653">
    <property type="entry name" value="BIR"/>
    <property type="match status" value="1"/>
</dbReference>
<dbReference type="InterPro" id="IPR050784">
    <property type="entry name" value="IAP"/>
</dbReference>
<dbReference type="InterPro" id="IPR001841">
    <property type="entry name" value="Znf_RING"/>
</dbReference>
<dbReference type="InterPro" id="IPR013083">
    <property type="entry name" value="Znf_RING/FYVE/PHD"/>
</dbReference>
<dbReference type="SUPFAM" id="SSF57924">
    <property type="entry name" value="Inhibitor of apoptosis (IAP) repeat"/>
    <property type="match status" value="1"/>
</dbReference>
<dbReference type="CDD" id="cd00022">
    <property type="entry name" value="BIR"/>
    <property type="match status" value="1"/>
</dbReference>
<evidence type="ECO:0000313" key="8">
    <source>
        <dbReference type="EMBL" id="KAJ8314791.1"/>
    </source>
</evidence>
<gene>
    <name evidence="8" type="ORF">KUTeg_006941</name>
</gene>
<evidence type="ECO:0000256" key="1">
    <source>
        <dbReference type="ARBA" id="ARBA00006672"/>
    </source>
</evidence>
<feature type="compositionally biased region" description="Polar residues" evidence="5">
    <location>
        <begin position="48"/>
        <end position="66"/>
    </location>
</feature>
<dbReference type="Proteomes" id="UP001217089">
    <property type="component" value="Unassembled WGS sequence"/>
</dbReference>
<protein>
    <recommendedName>
        <fullName evidence="7">RING-type domain-containing protein</fullName>
    </recommendedName>
</protein>
<comment type="similarity">
    <text evidence="1">Belongs to the IAP family.</text>
</comment>
<evidence type="ECO:0000313" key="9">
    <source>
        <dbReference type="Proteomes" id="UP001217089"/>
    </source>
</evidence>
<dbReference type="PANTHER" id="PTHR10044">
    <property type="entry name" value="INHIBITOR OF APOPTOSIS"/>
    <property type="match status" value="1"/>
</dbReference>
<dbReference type="SMART" id="SM00238">
    <property type="entry name" value="BIR"/>
    <property type="match status" value="1"/>
</dbReference>
<dbReference type="PROSITE" id="PS50143">
    <property type="entry name" value="BIR_REPEAT_2"/>
    <property type="match status" value="1"/>
</dbReference>
<evidence type="ECO:0000256" key="6">
    <source>
        <dbReference type="SAM" id="SignalP"/>
    </source>
</evidence>
<organism evidence="8 9">
    <name type="scientific">Tegillarca granosa</name>
    <name type="common">Malaysian cockle</name>
    <name type="synonym">Anadara granosa</name>
    <dbReference type="NCBI Taxonomy" id="220873"/>
    <lineage>
        <taxon>Eukaryota</taxon>
        <taxon>Metazoa</taxon>
        <taxon>Spiralia</taxon>
        <taxon>Lophotrochozoa</taxon>
        <taxon>Mollusca</taxon>
        <taxon>Bivalvia</taxon>
        <taxon>Autobranchia</taxon>
        <taxon>Pteriomorphia</taxon>
        <taxon>Arcoida</taxon>
        <taxon>Arcoidea</taxon>
        <taxon>Arcidae</taxon>
        <taxon>Tegillarca</taxon>
    </lineage>
</organism>
<feature type="chain" id="PRO_5045552670" description="RING-type domain-containing protein" evidence="6">
    <location>
        <begin position="17"/>
        <end position="378"/>
    </location>
</feature>
<dbReference type="PROSITE" id="PS01282">
    <property type="entry name" value="BIR_REPEAT_1"/>
    <property type="match status" value="1"/>
</dbReference>
<dbReference type="Gene3D" id="1.10.1170.10">
    <property type="entry name" value="Inhibitor Of Apoptosis Protein (2mihbC-IAP-1), Chain A"/>
    <property type="match status" value="1"/>
</dbReference>
<comment type="caution">
    <text evidence="8">The sequence shown here is derived from an EMBL/GenBank/DDBJ whole genome shotgun (WGS) entry which is preliminary data.</text>
</comment>
<accession>A0ABQ9FDS5</accession>
<evidence type="ECO:0000256" key="4">
    <source>
        <dbReference type="PROSITE-ProRule" id="PRU00175"/>
    </source>
</evidence>
<keyword evidence="3" id="KW-0862">Zinc</keyword>